<dbReference type="InterPro" id="IPR011009">
    <property type="entry name" value="Kinase-like_dom_sf"/>
</dbReference>
<keyword evidence="2" id="KW-1133">Transmembrane helix</keyword>
<dbReference type="EMBL" id="CAKOAT010095154">
    <property type="protein sequence ID" value="CAH8321028.1"/>
    <property type="molecule type" value="Genomic_DNA"/>
</dbReference>
<evidence type="ECO:0008006" key="5">
    <source>
        <dbReference type="Google" id="ProtNLM"/>
    </source>
</evidence>
<dbReference type="PROSITE" id="PS00109">
    <property type="entry name" value="PROTEIN_KINASE_TYR"/>
    <property type="match status" value="1"/>
</dbReference>
<dbReference type="SUPFAM" id="SSF56112">
    <property type="entry name" value="Protein kinase-like (PK-like)"/>
    <property type="match status" value="1"/>
</dbReference>
<evidence type="ECO:0000313" key="3">
    <source>
        <dbReference type="EMBL" id="CAH8321028.1"/>
    </source>
</evidence>
<proteinExistence type="inferred from homology"/>
<feature type="transmembrane region" description="Helical" evidence="2">
    <location>
        <begin position="85"/>
        <end position="105"/>
    </location>
</feature>
<name>A0ABC8JBW0_ERUVS</name>
<evidence type="ECO:0000256" key="2">
    <source>
        <dbReference type="SAM" id="Phobius"/>
    </source>
</evidence>
<comment type="similarity">
    <text evidence="1">Belongs to the protein kinase superfamily. CK1 Ser/Thr protein kinase family. Casein kinase I subfamily.</text>
</comment>
<protein>
    <recommendedName>
        <fullName evidence="5">Protein kinase domain-containing protein</fullName>
    </recommendedName>
</protein>
<dbReference type="Proteomes" id="UP001642260">
    <property type="component" value="Unassembled WGS sequence"/>
</dbReference>
<evidence type="ECO:0000256" key="1">
    <source>
        <dbReference type="ARBA" id="ARBA00005926"/>
    </source>
</evidence>
<reference evidence="3 4" key="1">
    <citation type="submission" date="2022-03" db="EMBL/GenBank/DDBJ databases">
        <authorList>
            <person name="Macdonald S."/>
            <person name="Ahmed S."/>
            <person name="Newling K."/>
        </authorList>
    </citation>
    <scope>NUCLEOTIDE SEQUENCE [LARGE SCALE GENOMIC DNA]</scope>
</reference>
<accession>A0ABC8JBW0</accession>
<dbReference type="PANTHER" id="PTHR11909">
    <property type="entry name" value="CASEIN KINASE-RELATED"/>
    <property type="match status" value="1"/>
</dbReference>
<sequence length="241" mass="27689">MGSGIPSLKWFGVQGHYNAMVIDLLGQSLEDLFSYCNRKLTLKAVLMLNDVRSPLSISRVEYMHLRGFLHQDITPDNFLMGLFSHVYVCMLLLLFCLTITPTVFINRKNKNLTGTARYASVNTHFGVERNRRFDLESLGYVLMYFLRGRLSTQILFLQGSTRRYKHFQLHIMLLSFPSSPSKVHLGICGVNEVYGLGPLSEYERMGMEKAKKELEGSIDKRCYLCEEVNTVDKHLVLSFEQ</sequence>
<keyword evidence="4" id="KW-1185">Reference proteome</keyword>
<keyword evidence="2" id="KW-0472">Membrane</keyword>
<gene>
    <name evidence="3" type="ORF">ERUC_LOCUS9263</name>
</gene>
<dbReference type="AlphaFoldDB" id="A0ABC8JBW0"/>
<keyword evidence="2" id="KW-0812">Transmembrane</keyword>
<comment type="caution">
    <text evidence="3">The sequence shown here is derived from an EMBL/GenBank/DDBJ whole genome shotgun (WGS) entry which is preliminary data.</text>
</comment>
<evidence type="ECO:0000313" key="4">
    <source>
        <dbReference type="Proteomes" id="UP001642260"/>
    </source>
</evidence>
<dbReference type="Gene3D" id="1.10.510.10">
    <property type="entry name" value="Transferase(Phosphotransferase) domain 1"/>
    <property type="match status" value="1"/>
</dbReference>
<dbReference type="InterPro" id="IPR050235">
    <property type="entry name" value="CK1_Ser-Thr_kinase"/>
</dbReference>
<organism evidence="3 4">
    <name type="scientific">Eruca vesicaria subsp. sativa</name>
    <name type="common">Garden rocket</name>
    <name type="synonym">Eruca sativa</name>
    <dbReference type="NCBI Taxonomy" id="29727"/>
    <lineage>
        <taxon>Eukaryota</taxon>
        <taxon>Viridiplantae</taxon>
        <taxon>Streptophyta</taxon>
        <taxon>Embryophyta</taxon>
        <taxon>Tracheophyta</taxon>
        <taxon>Spermatophyta</taxon>
        <taxon>Magnoliopsida</taxon>
        <taxon>eudicotyledons</taxon>
        <taxon>Gunneridae</taxon>
        <taxon>Pentapetalae</taxon>
        <taxon>rosids</taxon>
        <taxon>malvids</taxon>
        <taxon>Brassicales</taxon>
        <taxon>Brassicaceae</taxon>
        <taxon>Brassiceae</taxon>
        <taxon>Eruca</taxon>
    </lineage>
</organism>
<dbReference type="InterPro" id="IPR008266">
    <property type="entry name" value="Tyr_kinase_AS"/>
</dbReference>